<proteinExistence type="predicted"/>
<evidence type="ECO:0000313" key="2">
    <source>
        <dbReference type="EMBL" id="TGJ64632.1"/>
    </source>
</evidence>
<evidence type="ECO:0000313" key="3">
    <source>
        <dbReference type="Proteomes" id="UP000297595"/>
    </source>
</evidence>
<feature type="transmembrane region" description="Helical" evidence="1">
    <location>
        <begin position="60"/>
        <end position="84"/>
    </location>
</feature>
<sequence>MPTILSLILQTMRLPVANLIILSTGFAVAMALNVGLGFTPTNQRCGNTLNDACIRGKSKMTCLSAMALLTRLDLVVPFVLGLGFRDCTSFFRTTITVSPRTSTVTRTTTISTTVTENFEIRRRAVEAKPKRSIEIPTRIPSYAARCSGRARYSSACSCYGVRSAATITVHPPRTTAYVTVTKTATTTACFLWYENPPCCLKRDTPCDITNPGQCCSATCGVNDRIGPDYYCY</sequence>
<dbReference type="Proteomes" id="UP000297595">
    <property type="component" value="Unassembled WGS sequence"/>
</dbReference>
<name>A0A8H2DTG5_ORBOL</name>
<reference evidence="2 3" key="1">
    <citation type="submission" date="2019-03" db="EMBL/GenBank/DDBJ databases">
        <title>Nematode-trapping fungi genome.</title>
        <authorList>
            <person name="Vidal-Diez De Ulzurrun G."/>
        </authorList>
    </citation>
    <scope>NUCLEOTIDE SEQUENCE [LARGE SCALE GENOMIC DNA]</scope>
    <source>
        <strain evidence="2 3">TWF154</strain>
    </source>
</reference>
<protein>
    <submittedName>
        <fullName evidence="2">Uncharacterized protein</fullName>
    </submittedName>
</protein>
<keyword evidence="1" id="KW-0812">Transmembrane</keyword>
<dbReference type="EMBL" id="SOZJ01000007">
    <property type="protein sequence ID" value="TGJ64632.1"/>
    <property type="molecule type" value="Genomic_DNA"/>
</dbReference>
<comment type="caution">
    <text evidence="2">The sequence shown here is derived from an EMBL/GenBank/DDBJ whole genome shotgun (WGS) entry which is preliminary data.</text>
</comment>
<feature type="transmembrane region" description="Helical" evidence="1">
    <location>
        <begin position="20"/>
        <end position="39"/>
    </location>
</feature>
<gene>
    <name evidence="2" type="ORF">EYR41_010676</name>
</gene>
<evidence type="ECO:0000256" key="1">
    <source>
        <dbReference type="SAM" id="Phobius"/>
    </source>
</evidence>
<organism evidence="2 3">
    <name type="scientific">Orbilia oligospora</name>
    <name type="common">Nematode-trapping fungus</name>
    <name type="synonym">Arthrobotrys oligospora</name>
    <dbReference type="NCBI Taxonomy" id="2813651"/>
    <lineage>
        <taxon>Eukaryota</taxon>
        <taxon>Fungi</taxon>
        <taxon>Dikarya</taxon>
        <taxon>Ascomycota</taxon>
        <taxon>Pezizomycotina</taxon>
        <taxon>Orbiliomycetes</taxon>
        <taxon>Orbiliales</taxon>
        <taxon>Orbiliaceae</taxon>
        <taxon>Orbilia</taxon>
    </lineage>
</organism>
<accession>A0A8H2DTG5</accession>
<keyword evidence="1" id="KW-1133">Transmembrane helix</keyword>
<dbReference type="AlphaFoldDB" id="A0A8H2DTG5"/>
<keyword evidence="1" id="KW-0472">Membrane</keyword>